<proteinExistence type="predicted"/>
<evidence type="ECO:0000313" key="1">
    <source>
        <dbReference type="EMBL" id="MDT4287736.1"/>
    </source>
</evidence>
<comment type="caution">
    <text evidence="1">The sequence shown here is derived from an EMBL/GenBank/DDBJ whole genome shotgun (WGS) entry which is preliminary data.</text>
</comment>
<evidence type="ECO:0000313" key="2">
    <source>
        <dbReference type="Proteomes" id="UP001269271"/>
    </source>
</evidence>
<sequence>MNVQQLVNQAITNSKTKSAGRYTFTDLLNSGQFPFDTPKDIRTKSEIEFYNVVQQGLIPNISLIKKEKDEDKQAYYKID</sequence>
<reference evidence="1 2" key="1">
    <citation type="submission" date="2023-08" db="EMBL/GenBank/DDBJ databases">
        <title>Genomic surveillance of Staphylococcus haemolyticus neonatal outbreak in southern France.</title>
        <authorList>
            <person name="Magnan C."/>
            <person name="Morsli M."/>
            <person name="Thiery B."/>
            <person name="Salipante F."/>
            <person name="Attar J."/>
            <person name="Massimo D.M."/>
            <person name="Ory J."/>
            <person name="Pantel A."/>
            <person name="Lavigne J.-P."/>
        </authorList>
    </citation>
    <scope>NUCLEOTIDE SEQUENCE [LARGE SCALE GENOMIC DNA]</scope>
    <source>
        <strain evidence="1 2">NSH026</strain>
    </source>
</reference>
<dbReference type="Proteomes" id="UP001269271">
    <property type="component" value="Unassembled WGS sequence"/>
</dbReference>
<name>A0ABU3IM86_STAHA</name>
<protein>
    <submittedName>
        <fullName evidence="1">Uncharacterized protein</fullName>
    </submittedName>
</protein>
<dbReference type="RefSeq" id="WP_053037892.1">
    <property type="nucleotide sequence ID" value="NZ_CUFG01000041.1"/>
</dbReference>
<accession>A0ABU3IM86</accession>
<keyword evidence="2" id="KW-1185">Reference proteome</keyword>
<dbReference type="EMBL" id="JAVSOO010000051">
    <property type="protein sequence ID" value="MDT4287736.1"/>
    <property type="molecule type" value="Genomic_DNA"/>
</dbReference>
<gene>
    <name evidence="1" type="ORF">RO950_12240</name>
</gene>
<organism evidence="1 2">
    <name type="scientific">Staphylococcus haemolyticus</name>
    <dbReference type="NCBI Taxonomy" id="1283"/>
    <lineage>
        <taxon>Bacteria</taxon>
        <taxon>Bacillati</taxon>
        <taxon>Bacillota</taxon>
        <taxon>Bacilli</taxon>
        <taxon>Bacillales</taxon>
        <taxon>Staphylococcaceae</taxon>
        <taxon>Staphylococcus</taxon>
    </lineage>
</organism>